<evidence type="ECO:0000313" key="2">
    <source>
        <dbReference type="Proteomes" id="UP000626982"/>
    </source>
</evidence>
<proteinExistence type="predicted"/>
<comment type="caution">
    <text evidence="1">The sequence shown here is derived from an EMBL/GenBank/DDBJ whole genome shotgun (WGS) entry which is preliminary data.</text>
</comment>
<name>A0ABQ2KCL0_9MICO</name>
<keyword evidence="2" id="KW-1185">Reference proteome</keyword>
<gene>
    <name evidence="1" type="ORF">GCM10010968_04650</name>
</gene>
<evidence type="ECO:0008006" key="3">
    <source>
        <dbReference type="Google" id="ProtNLM"/>
    </source>
</evidence>
<dbReference type="EMBL" id="BMLM01000001">
    <property type="protein sequence ID" value="GGN78653.1"/>
    <property type="molecule type" value="Genomic_DNA"/>
</dbReference>
<sequence length="60" mass="6431">MVMHPILAERGRVPAPRRRATALRALAEVPDARGARAIAPALAWMRADTPDRLDSGCLAA</sequence>
<protein>
    <recommendedName>
        <fullName evidence="3">HEAT repeat domain-containing protein</fullName>
    </recommendedName>
</protein>
<accession>A0ABQ2KCL0</accession>
<organism evidence="1 2">
    <name type="scientific">Agrococcus terreus</name>
    <dbReference type="NCBI Taxonomy" id="574649"/>
    <lineage>
        <taxon>Bacteria</taxon>
        <taxon>Bacillati</taxon>
        <taxon>Actinomycetota</taxon>
        <taxon>Actinomycetes</taxon>
        <taxon>Micrococcales</taxon>
        <taxon>Microbacteriaceae</taxon>
        <taxon>Agrococcus</taxon>
    </lineage>
</organism>
<dbReference type="Proteomes" id="UP000626982">
    <property type="component" value="Unassembled WGS sequence"/>
</dbReference>
<evidence type="ECO:0000313" key="1">
    <source>
        <dbReference type="EMBL" id="GGN78653.1"/>
    </source>
</evidence>
<reference evidence="2" key="1">
    <citation type="journal article" date="2019" name="Int. J. Syst. Evol. Microbiol.">
        <title>The Global Catalogue of Microorganisms (GCM) 10K type strain sequencing project: providing services to taxonomists for standard genome sequencing and annotation.</title>
        <authorList>
            <consortium name="The Broad Institute Genomics Platform"/>
            <consortium name="The Broad Institute Genome Sequencing Center for Infectious Disease"/>
            <person name="Wu L."/>
            <person name="Ma J."/>
        </authorList>
    </citation>
    <scope>NUCLEOTIDE SEQUENCE [LARGE SCALE GENOMIC DNA]</scope>
    <source>
        <strain evidence="2">CGMCC 1.6960</strain>
    </source>
</reference>